<accession>A0AAD4MX34</accession>
<feature type="region of interest" description="Disordered" evidence="1">
    <location>
        <begin position="92"/>
        <end position="119"/>
    </location>
</feature>
<proteinExistence type="predicted"/>
<keyword evidence="3" id="KW-1185">Reference proteome</keyword>
<comment type="caution">
    <text evidence="2">The sequence shown here is derived from an EMBL/GenBank/DDBJ whole genome shotgun (WGS) entry which is preliminary data.</text>
</comment>
<evidence type="ECO:0000256" key="1">
    <source>
        <dbReference type="SAM" id="MobiDB-lite"/>
    </source>
</evidence>
<dbReference type="AlphaFoldDB" id="A0AAD4MX34"/>
<evidence type="ECO:0000313" key="2">
    <source>
        <dbReference type="EMBL" id="KAI1708873.1"/>
    </source>
</evidence>
<dbReference type="Proteomes" id="UP001201812">
    <property type="component" value="Unassembled WGS sequence"/>
</dbReference>
<organism evidence="2 3">
    <name type="scientific">Ditylenchus destructor</name>
    <dbReference type="NCBI Taxonomy" id="166010"/>
    <lineage>
        <taxon>Eukaryota</taxon>
        <taxon>Metazoa</taxon>
        <taxon>Ecdysozoa</taxon>
        <taxon>Nematoda</taxon>
        <taxon>Chromadorea</taxon>
        <taxon>Rhabditida</taxon>
        <taxon>Tylenchina</taxon>
        <taxon>Tylenchomorpha</taxon>
        <taxon>Sphaerularioidea</taxon>
        <taxon>Anguinidae</taxon>
        <taxon>Anguininae</taxon>
        <taxon>Ditylenchus</taxon>
    </lineage>
</organism>
<gene>
    <name evidence="2" type="ORF">DdX_11630</name>
</gene>
<evidence type="ECO:0000313" key="3">
    <source>
        <dbReference type="Proteomes" id="UP001201812"/>
    </source>
</evidence>
<feature type="compositionally biased region" description="Basic residues" evidence="1">
    <location>
        <begin position="105"/>
        <end position="119"/>
    </location>
</feature>
<reference evidence="2" key="1">
    <citation type="submission" date="2022-01" db="EMBL/GenBank/DDBJ databases">
        <title>Genome Sequence Resource for Two Populations of Ditylenchus destructor, the Migratory Endoparasitic Phytonematode.</title>
        <authorList>
            <person name="Zhang H."/>
            <person name="Lin R."/>
            <person name="Xie B."/>
        </authorList>
    </citation>
    <scope>NUCLEOTIDE SEQUENCE</scope>
    <source>
        <strain evidence="2">BazhouSP</strain>
    </source>
</reference>
<protein>
    <submittedName>
        <fullName evidence="2">Uncharacterized protein</fullName>
    </submittedName>
</protein>
<dbReference type="EMBL" id="JAKKPZ010000033">
    <property type="protein sequence ID" value="KAI1708873.1"/>
    <property type="molecule type" value="Genomic_DNA"/>
</dbReference>
<sequence length="119" mass="13151">MFANQTYDTNHLLQNGNGNLLGAKVGVHTNTATSSITSPTPAILERLQQQNNALLSNGFTHNLGNLPQMLPNQLHWQMTNSNGAKLVGNQQIAAGDSHQPEMVHQHAHHPYNTRTRKKR</sequence>
<name>A0AAD4MX34_9BILA</name>